<keyword evidence="1" id="KW-0812">Transmembrane</keyword>
<organism evidence="2 3">
    <name type="scientific">Candidatus Falkowbacteria bacterium CG10_big_fil_rev_8_21_14_0_10_39_11</name>
    <dbReference type="NCBI Taxonomy" id="1974565"/>
    <lineage>
        <taxon>Bacteria</taxon>
        <taxon>Candidatus Falkowiibacteriota</taxon>
    </lineage>
</organism>
<feature type="transmembrane region" description="Helical" evidence="1">
    <location>
        <begin position="65"/>
        <end position="85"/>
    </location>
</feature>
<feature type="transmembrane region" description="Helical" evidence="1">
    <location>
        <begin position="6"/>
        <end position="23"/>
    </location>
</feature>
<sequence>MIFKGLKYFLLILFIVLIELSILPQTGGWVKMINVFLLILTLIYLTKGFNTALALSLIIGPIMDLYHLILMPSITFCLVVTIFFMDSIFSRLFTNKSYYSFISMILLSVLVYNVLIKGIYGLQTMVTNSDFYLFSWSPSMIGGYLATLLFVNFIAGTILFLSSYFFSNNFKSVILRD</sequence>
<dbReference type="AlphaFoldDB" id="A0A2H0V4K3"/>
<gene>
    <name evidence="2" type="ORF">COT97_03550</name>
</gene>
<feature type="transmembrane region" description="Helical" evidence="1">
    <location>
        <begin position="140"/>
        <end position="166"/>
    </location>
</feature>
<name>A0A2H0V4K3_9BACT</name>
<evidence type="ECO:0000313" key="2">
    <source>
        <dbReference type="EMBL" id="PIR94014.1"/>
    </source>
</evidence>
<protein>
    <recommendedName>
        <fullName evidence="4">Rod shape-determining protein MreD</fullName>
    </recommendedName>
</protein>
<comment type="caution">
    <text evidence="2">The sequence shown here is derived from an EMBL/GenBank/DDBJ whole genome shotgun (WGS) entry which is preliminary data.</text>
</comment>
<evidence type="ECO:0000256" key="1">
    <source>
        <dbReference type="SAM" id="Phobius"/>
    </source>
</evidence>
<reference evidence="3" key="1">
    <citation type="submission" date="2017-09" db="EMBL/GenBank/DDBJ databases">
        <title>Depth-based differentiation of microbial function through sediment-hosted aquifers and enrichment of novel symbionts in the deep terrestrial subsurface.</title>
        <authorList>
            <person name="Probst A.J."/>
            <person name="Ladd B."/>
            <person name="Jarett J.K."/>
            <person name="Geller-Mcgrath D.E."/>
            <person name="Sieber C.M.K."/>
            <person name="Emerson J.B."/>
            <person name="Anantharaman K."/>
            <person name="Thomas B.C."/>
            <person name="Malmstrom R."/>
            <person name="Stieglmeier M."/>
            <person name="Klingl A."/>
            <person name="Woyke T."/>
            <person name="Ryan C.M."/>
            <person name="Banfield J.F."/>
        </authorList>
    </citation>
    <scope>NUCLEOTIDE SEQUENCE [LARGE SCALE GENOMIC DNA]</scope>
</reference>
<evidence type="ECO:0000313" key="3">
    <source>
        <dbReference type="Proteomes" id="UP000229901"/>
    </source>
</evidence>
<keyword evidence="1" id="KW-0472">Membrane</keyword>
<accession>A0A2H0V4K3</accession>
<feature type="transmembrane region" description="Helical" evidence="1">
    <location>
        <begin position="35"/>
        <end position="59"/>
    </location>
</feature>
<dbReference type="EMBL" id="PFAP01000023">
    <property type="protein sequence ID" value="PIR94014.1"/>
    <property type="molecule type" value="Genomic_DNA"/>
</dbReference>
<proteinExistence type="predicted"/>
<evidence type="ECO:0008006" key="4">
    <source>
        <dbReference type="Google" id="ProtNLM"/>
    </source>
</evidence>
<feature type="transmembrane region" description="Helical" evidence="1">
    <location>
        <begin position="97"/>
        <end position="120"/>
    </location>
</feature>
<keyword evidence="1" id="KW-1133">Transmembrane helix</keyword>
<dbReference type="Proteomes" id="UP000229901">
    <property type="component" value="Unassembled WGS sequence"/>
</dbReference>